<feature type="compositionally biased region" description="Basic residues" evidence="1">
    <location>
        <begin position="9"/>
        <end position="21"/>
    </location>
</feature>
<evidence type="ECO:0000313" key="2">
    <source>
        <dbReference type="EMBL" id="KAK1852435.1"/>
    </source>
</evidence>
<evidence type="ECO:0000256" key="1">
    <source>
        <dbReference type="SAM" id="MobiDB-lite"/>
    </source>
</evidence>
<reference evidence="2" key="1">
    <citation type="submission" date="2023-01" db="EMBL/GenBank/DDBJ databases">
        <title>Colletotrichum chrysophilum M932 genome sequence.</title>
        <authorList>
            <person name="Baroncelli R."/>
        </authorList>
    </citation>
    <scope>NUCLEOTIDE SEQUENCE</scope>
    <source>
        <strain evidence="2">M932</strain>
    </source>
</reference>
<proteinExistence type="predicted"/>
<comment type="caution">
    <text evidence="2">The sequence shown here is derived from an EMBL/GenBank/DDBJ whole genome shotgun (WGS) entry which is preliminary data.</text>
</comment>
<sequence length="56" mass="6285">MLFEGTSPRHSHGRWHARRPGRLPPSCIRQSQEEGSPYHGTAGHQHRASSAPDDEQ</sequence>
<accession>A0AAD9EL32</accession>
<evidence type="ECO:0000313" key="3">
    <source>
        <dbReference type="Proteomes" id="UP001243330"/>
    </source>
</evidence>
<dbReference type="Proteomes" id="UP001243330">
    <property type="component" value="Unassembled WGS sequence"/>
</dbReference>
<protein>
    <submittedName>
        <fullName evidence="2">Uncharacterized protein</fullName>
    </submittedName>
</protein>
<keyword evidence="3" id="KW-1185">Reference proteome</keyword>
<name>A0AAD9EL32_9PEZI</name>
<gene>
    <name evidence="2" type="ORF">CCHR01_04981</name>
</gene>
<organism evidence="2 3">
    <name type="scientific">Colletotrichum chrysophilum</name>
    <dbReference type="NCBI Taxonomy" id="1836956"/>
    <lineage>
        <taxon>Eukaryota</taxon>
        <taxon>Fungi</taxon>
        <taxon>Dikarya</taxon>
        <taxon>Ascomycota</taxon>
        <taxon>Pezizomycotina</taxon>
        <taxon>Sordariomycetes</taxon>
        <taxon>Hypocreomycetidae</taxon>
        <taxon>Glomerellales</taxon>
        <taxon>Glomerellaceae</taxon>
        <taxon>Colletotrichum</taxon>
        <taxon>Colletotrichum gloeosporioides species complex</taxon>
    </lineage>
</organism>
<dbReference type="EMBL" id="JAQOWY010000075">
    <property type="protein sequence ID" value="KAK1852435.1"/>
    <property type="molecule type" value="Genomic_DNA"/>
</dbReference>
<feature type="region of interest" description="Disordered" evidence="1">
    <location>
        <begin position="1"/>
        <end position="56"/>
    </location>
</feature>
<dbReference type="AlphaFoldDB" id="A0AAD9EL32"/>